<dbReference type="EMBL" id="NMVR01000071">
    <property type="protein sequence ID" value="PJG36773.1"/>
    <property type="molecule type" value="Genomic_DNA"/>
</dbReference>
<organism evidence="8">
    <name type="scientific">Enterobacter hormaechei</name>
    <dbReference type="NCBI Taxonomy" id="158836"/>
    <lineage>
        <taxon>Bacteria</taxon>
        <taxon>Pseudomonadati</taxon>
        <taxon>Pseudomonadota</taxon>
        <taxon>Gammaproteobacteria</taxon>
        <taxon>Enterobacterales</taxon>
        <taxon>Enterobacteriaceae</taxon>
        <taxon>Enterobacter</taxon>
        <taxon>Enterobacter cloacae complex</taxon>
    </lineage>
</organism>
<evidence type="ECO:0000256" key="1">
    <source>
        <dbReference type="ARBA" id="ARBA00019396"/>
    </source>
</evidence>
<keyword evidence="4" id="KW-0238">DNA-binding</keyword>
<accession>A0A286NZJ9</accession>
<dbReference type="SUPFAM" id="SSF46955">
    <property type="entry name" value="Putative DNA-binding domain"/>
    <property type="match status" value="1"/>
</dbReference>
<dbReference type="PROSITE" id="PS50937">
    <property type="entry name" value="HTH_MERR_2"/>
    <property type="match status" value="1"/>
</dbReference>
<evidence type="ECO:0000313" key="10">
    <source>
        <dbReference type="EMBL" id="PJG36773.1"/>
    </source>
</evidence>
<dbReference type="CDD" id="cd01111">
    <property type="entry name" value="HTH_MerD"/>
    <property type="match status" value="1"/>
</dbReference>
<evidence type="ECO:0000256" key="6">
    <source>
        <dbReference type="ARBA" id="ARBA00032882"/>
    </source>
</evidence>
<dbReference type="GO" id="GO:0003700">
    <property type="term" value="F:DNA-binding transcription factor activity"/>
    <property type="evidence" value="ECO:0007669"/>
    <property type="project" value="InterPro"/>
</dbReference>
<dbReference type="InterPro" id="IPR000551">
    <property type="entry name" value="MerR-type_HTH_dom"/>
</dbReference>
<dbReference type="AlphaFoldDB" id="A0A2J0QSQ1"/>
<keyword evidence="3" id="KW-0805">Transcription regulation</keyword>
<dbReference type="GO" id="GO:0003677">
    <property type="term" value="F:DNA binding"/>
    <property type="evidence" value="ECO:0007669"/>
    <property type="project" value="UniProtKB-KW"/>
</dbReference>
<keyword evidence="8" id="KW-0614">Plasmid</keyword>
<evidence type="ECO:0000313" key="11">
    <source>
        <dbReference type="Proteomes" id="UP000231328"/>
    </source>
</evidence>
<evidence type="ECO:0000313" key="9">
    <source>
        <dbReference type="EMBL" id="KAB2527568.1"/>
    </source>
</evidence>
<reference evidence="10 11" key="1">
    <citation type="submission" date="2017-07" db="EMBL/GenBank/DDBJ databases">
        <title>Draft genome sequence of Enterobacter cloacae ST128, a clinical strain coproducing KPC-2 and NDM-1 carbapenemases.</title>
        <authorList>
            <person name="Li X."/>
        </authorList>
    </citation>
    <scope>NUCLEOTIDE SEQUENCE [LARGE SCALE GENOMIC DNA]</scope>
    <source>
        <strain evidence="10 11">HBY</strain>
    </source>
</reference>
<protein>
    <recommendedName>
        <fullName evidence="1">HTH-type transcriptional regulator MerD</fullName>
    </recommendedName>
    <alternativeName>
        <fullName evidence="6">Mercuric resistance protein MerD</fullName>
    </alternativeName>
</protein>
<dbReference type="GO" id="GO:0046689">
    <property type="term" value="P:response to mercury ion"/>
    <property type="evidence" value="ECO:0007669"/>
    <property type="project" value="UniProtKB-KW"/>
</dbReference>
<evidence type="ECO:0000313" key="12">
    <source>
        <dbReference type="Proteomes" id="UP000476281"/>
    </source>
</evidence>
<name>A0A2J0QSQ1_9ENTR</name>
<feature type="domain" description="HTH merR-type" evidence="7">
    <location>
        <begin position="3"/>
        <end position="72"/>
    </location>
</feature>
<reference evidence="8" key="2">
    <citation type="journal article" date="2018" name="Antimicrob. Agents Chemother.">
        <title>Molecular Characterization of IMP-1-Producing Enterobacter cloacae Complex Isolates in Tokyo.</title>
        <authorList>
            <person name="Aoki K."/>
            <person name="Harada S."/>
            <person name="Yahara K."/>
            <person name="Ishii Y."/>
            <person name="Motooka D."/>
            <person name="Nakamura S."/>
            <person name="Akeda Y."/>
            <person name="Iida T."/>
            <person name="Tomono K."/>
            <person name="Iwata S."/>
            <person name="Moriya K."/>
            <person name="Tateda K."/>
        </authorList>
    </citation>
    <scope>NUCLEOTIDE SEQUENCE</scope>
    <source>
        <strain evidence="8">TUM11043</strain>
        <plasmid evidence="8">pMTY11043_IncHI2</plasmid>
    </source>
</reference>
<evidence type="ECO:0000256" key="3">
    <source>
        <dbReference type="ARBA" id="ARBA00023015"/>
    </source>
</evidence>
<dbReference type="EMBL" id="WBSZ01000154">
    <property type="protein sequence ID" value="KAB2527568.1"/>
    <property type="molecule type" value="Genomic_DNA"/>
</dbReference>
<dbReference type="InterPro" id="IPR047057">
    <property type="entry name" value="MerR_fam"/>
</dbReference>
<sequence>MNAYSISKLADDACVSVHVVRDYMIRGLLHPARRTESGYNIFDDKTLGRLRFLRAAFESGIGLDELARLCKALDADDSESLDRCVERVRWKIDVRRTVLTVVEASLNEMAAGAAT</sequence>
<dbReference type="PRINTS" id="PR00040">
    <property type="entry name" value="HTHMERR"/>
</dbReference>
<evidence type="ECO:0000313" key="8">
    <source>
        <dbReference type="EMBL" id="BBA26144.1"/>
    </source>
</evidence>
<proteinExistence type="predicted"/>
<evidence type="ECO:0000259" key="7">
    <source>
        <dbReference type="PROSITE" id="PS50937"/>
    </source>
</evidence>
<dbReference type="Proteomes" id="UP000231328">
    <property type="component" value="Unassembled WGS sequence"/>
</dbReference>
<keyword evidence="5" id="KW-0804">Transcription</keyword>
<dbReference type="GO" id="GO:0045892">
    <property type="term" value="P:negative regulation of DNA-templated transcription"/>
    <property type="evidence" value="ECO:0007669"/>
    <property type="project" value="InterPro"/>
</dbReference>
<geneLocation type="plasmid" evidence="8">
    <name>pMTY11043_IncHI2</name>
</geneLocation>
<gene>
    <name evidence="8" type="primary">merD_2</name>
    <name evidence="9" type="synonym">merD</name>
    <name evidence="10" type="ORF">CGZ54_26430</name>
    <name evidence="9" type="ORF">F9C29_07450</name>
    <name evidence="8" type="ORF">TUM11043_00306</name>
</gene>
<dbReference type="Pfam" id="PF13411">
    <property type="entry name" value="MerR_1"/>
    <property type="match status" value="1"/>
</dbReference>
<evidence type="ECO:0000256" key="5">
    <source>
        <dbReference type="ARBA" id="ARBA00023163"/>
    </source>
</evidence>
<dbReference type="InterPro" id="IPR009061">
    <property type="entry name" value="DNA-bd_dom_put_sf"/>
</dbReference>
<dbReference type="EMBL" id="AP018352">
    <property type="protein sequence ID" value="BBA26144.1"/>
    <property type="molecule type" value="Genomic_DNA"/>
</dbReference>
<dbReference type="Proteomes" id="UP000476281">
    <property type="component" value="Unassembled WGS sequence"/>
</dbReference>
<dbReference type="PANTHER" id="PTHR30204">
    <property type="entry name" value="REDOX-CYCLING DRUG-SENSING TRANSCRIPTIONAL ACTIVATOR SOXR"/>
    <property type="match status" value="1"/>
</dbReference>
<dbReference type="SMART" id="SM00422">
    <property type="entry name" value="HTH_MERR"/>
    <property type="match status" value="1"/>
</dbReference>
<dbReference type="PANTHER" id="PTHR30204:SF93">
    <property type="entry name" value="HTH MERR-TYPE DOMAIN-CONTAINING PROTEIN"/>
    <property type="match status" value="1"/>
</dbReference>
<dbReference type="NCBIfam" id="TIGR02054">
    <property type="entry name" value="MerD"/>
    <property type="match status" value="1"/>
</dbReference>
<dbReference type="Gene3D" id="1.10.1660.10">
    <property type="match status" value="1"/>
</dbReference>
<evidence type="ECO:0000256" key="4">
    <source>
        <dbReference type="ARBA" id="ARBA00023125"/>
    </source>
</evidence>
<keyword evidence="2" id="KW-0475">Mercuric resistance</keyword>
<evidence type="ECO:0000256" key="2">
    <source>
        <dbReference type="ARBA" id="ARBA00022466"/>
    </source>
</evidence>
<accession>A0A2J0QSQ1</accession>
<dbReference type="GeneID" id="46432418"/>
<dbReference type="RefSeq" id="WP_021443905.1">
    <property type="nucleotide sequence ID" value="NZ_AP018352.1"/>
</dbReference>
<dbReference type="InterPro" id="IPR011797">
    <property type="entry name" value="MerD"/>
</dbReference>
<reference evidence="9 12" key="3">
    <citation type="submission" date="2019-09" db="EMBL/GenBank/DDBJ databases">
        <title>Reversal of blaTEM antimicrobial resistance by CRISPR-Cas9 in clinical E. coli and other Enterobacteriaceae strains.</title>
        <authorList>
            <person name="Tagliaferri T."/>
            <person name="Guimaraes N."/>
            <person name="Pereira M."/>
            <person name="Felicori L."/>
            <person name="Horz H.-P."/>
            <person name="Santos S."/>
            <person name="Mendes T."/>
        </authorList>
    </citation>
    <scope>NUCLEOTIDE SEQUENCE [LARGE SCALE GENOMIC DNA]</scope>
    <source>
        <strain evidence="9 12">E2_blaTEM_MG</strain>
    </source>
</reference>